<dbReference type="InterPro" id="IPR036822">
    <property type="entry name" value="CutC-like_dom_sf"/>
</dbReference>
<dbReference type="Pfam" id="PF03932">
    <property type="entry name" value="CutC"/>
    <property type="match status" value="1"/>
</dbReference>
<dbReference type="AlphaFoldDB" id="A0A2T4JER6"/>
<evidence type="ECO:0000313" key="4">
    <source>
        <dbReference type="Proteomes" id="UP000241362"/>
    </source>
</evidence>
<keyword evidence="2" id="KW-0963">Cytoplasm</keyword>
<name>A0A2T4JER6_FUSBL</name>
<dbReference type="EMBL" id="PZKE01000001">
    <property type="protein sequence ID" value="PTE16298.1"/>
    <property type="molecule type" value="Genomic_DNA"/>
</dbReference>
<dbReference type="HAMAP" id="MF_00795">
    <property type="entry name" value="CutC"/>
    <property type="match status" value="1"/>
</dbReference>
<proteinExistence type="inferred from homology"/>
<comment type="caution">
    <text evidence="2">Once thought to be involved in copper homeostasis, experiments in E.coli have shown this is not the case.</text>
</comment>
<comment type="similarity">
    <text evidence="1 2">Belongs to the CutC family.</text>
</comment>
<dbReference type="PANTHER" id="PTHR12598:SF0">
    <property type="entry name" value="COPPER HOMEOSTASIS PROTEIN CUTC HOMOLOG"/>
    <property type="match status" value="1"/>
</dbReference>
<comment type="caution">
    <text evidence="3">The sequence shown here is derived from an EMBL/GenBank/DDBJ whole genome shotgun (WGS) entry which is preliminary data.</text>
</comment>
<dbReference type="SUPFAM" id="SSF110395">
    <property type="entry name" value="CutC-like"/>
    <property type="match status" value="1"/>
</dbReference>
<dbReference type="Gene3D" id="3.20.20.380">
    <property type="entry name" value="Copper homeostasis (CutC) domain"/>
    <property type="match status" value="1"/>
</dbReference>
<dbReference type="Proteomes" id="UP000241362">
    <property type="component" value="Unassembled WGS sequence"/>
</dbReference>
<accession>A0A2T4JER6</accession>
<evidence type="ECO:0000313" key="3">
    <source>
        <dbReference type="EMBL" id="PTE16298.1"/>
    </source>
</evidence>
<keyword evidence="4" id="KW-1185">Reference proteome</keyword>
<dbReference type="PANTHER" id="PTHR12598">
    <property type="entry name" value="COPPER HOMEOSTASIS PROTEIN CUTC"/>
    <property type="match status" value="1"/>
</dbReference>
<comment type="subcellular location">
    <subcellularLocation>
        <location evidence="2">Cytoplasm</location>
    </subcellularLocation>
</comment>
<dbReference type="GO" id="GO:0005737">
    <property type="term" value="C:cytoplasm"/>
    <property type="evidence" value="ECO:0007669"/>
    <property type="project" value="UniProtKB-SubCell"/>
</dbReference>
<gene>
    <name evidence="2" type="primary">cutC</name>
    <name evidence="3" type="ORF">C5F44_00050</name>
</gene>
<reference evidence="3 4" key="1">
    <citation type="submission" date="2018-03" db="EMBL/GenBank/DDBJ databases">
        <title>Rhodobacter blasticus.</title>
        <authorList>
            <person name="Meyer T.E."/>
            <person name="Miller S."/>
            <person name="Lodha T."/>
            <person name="Gandham S."/>
            <person name="Chintalapati S."/>
            <person name="Chintalapati V.R."/>
        </authorList>
    </citation>
    <scope>NUCLEOTIDE SEQUENCE [LARGE SCALE GENOMIC DNA]</scope>
    <source>
        <strain evidence="3 4">DSM 2131</strain>
    </source>
</reference>
<sequence length="236" mass="23914">MARVTVEICVDGAEGLAAAVAGGADRVELCSALPLGGLTPSAGLMCLAGRSGVPAMALIRPRPGDFVFTPSEAAVMEADITAARAAGMAGVVLGAQLPDGRLDQALLARLVKAAEGLDLTLHRCFDLVPDRAEALETAVELGFRRILTSGGAVRADQALPEIAARIAQAAGRISIMPGSGIGPENAARFVAIGARELHGSCSLPGQGGNPRLAALGFAVGLRTDADRVRAFCAAVR</sequence>
<protein>
    <recommendedName>
        <fullName evidence="2">PF03932 family protein CutC</fullName>
    </recommendedName>
</protein>
<evidence type="ECO:0000256" key="1">
    <source>
        <dbReference type="ARBA" id="ARBA00007768"/>
    </source>
</evidence>
<organism evidence="3 4">
    <name type="scientific">Fuscovulum blasticum DSM 2131</name>
    <dbReference type="NCBI Taxonomy" id="1188250"/>
    <lineage>
        <taxon>Bacteria</taxon>
        <taxon>Pseudomonadati</taxon>
        <taxon>Pseudomonadota</taxon>
        <taxon>Alphaproteobacteria</taxon>
        <taxon>Rhodobacterales</taxon>
        <taxon>Paracoccaceae</taxon>
        <taxon>Pseudogemmobacter</taxon>
    </lineage>
</organism>
<dbReference type="GO" id="GO:0005507">
    <property type="term" value="F:copper ion binding"/>
    <property type="evidence" value="ECO:0007669"/>
    <property type="project" value="TreeGrafter"/>
</dbReference>
<evidence type="ECO:0000256" key="2">
    <source>
        <dbReference type="HAMAP-Rule" id="MF_00795"/>
    </source>
</evidence>
<dbReference type="RefSeq" id="WP_107671463.1">
    <property type="nucleotide sequence ID" value="NZ_PZKE01000001.1"/>
</dbReference>
<dbReference type="InterPro" id="IPR005627">
    <property type="entry name" value="CutC-like"/>
</dbReference>